<dbReference type="EnsemblMetazoa" id="AALFPA23_012588.R18098">
    <property type="protein sequence ID" value="AALFPA23_012588.P18098"/>
    <property type="gene ID" value="AALFPA23_012588"/>
</dbReference>
<dbReference type="InterPro" id="IPR001878">
    <property type="entry name" value="Znf_CCHC"/>
</dbReference>
<organism evidence="4 5">
    <name type="scientific">Aedes albopictus</name>
    <name type="common">Asian tiger mosquito</name>
    <name type="synonym">Stegomyia albopicta</name>
    <dbReference type="NCBI Taxonomy" id="7160"/>
    <lineage>
        <taxon>Eukaryota</taxon>
        <taxon>Metazoa</taxon>
        <taxon>Ecdysozoa</taxon>
        <taxon>Arthropoda</taxon>
        <taxon>Hexapoda</taxon>
        <taxon>Insecta</taxon>
        <taxon>Pterygota</taxon>
        <taxon>Neoptera</taxon>
        <taxon>Endopterygota</taxon>
        <taxon>Diptera</taxon>
        <taxon>Nematocera</taxon>
        <taxon>Culicoidea</taxon>
        <taxon>Culicidae</taxon>
        <taxon>Culicinae</taxon>
        <taxon>Aedini</taxon>
        <taxon>Aedes</taxon>
        <taxon>Stegomyia</taxon>
    </lineage>
</organism>
<dbReference type="Pfam" id="PF00098">
    <property type="entry name" value="zf-CCHC"/>
    <property type="match status" value="1"/>
</dbReference>
<dbReference type="PROSITE" id="PS50158">
    <property type="entry name" value="ZF_CCHC"/>
    <property type="match status" value="1"/>
</dbReference>
<dbReference type="InterPro" id="IPR036875">
    <property type="entry name" value="Znf_CCHC_sf"/>
</dbReference>
<name>A0ABM1YVW5_AEDAL</name>
<reference evidence="4" key="2">
    <citation type="submission" date="2025-05" db="UniProtKB">
        <authorList>
            <consortium name="EnsemblMetazoa"/>
        </authorList>
    </citation>
    <scope>IDENTIFICATION</scope>
    <source>
        <strain evidence="4">Foshan</strain>
    </source>
</reference>
<evidence type="ECO:0000256" key="1">
    <source>
        <dbReference type="PROSITE-ProRule" id="PRU00047"/>
    </source>
</evidence>
<evidence type="ECO:0000259" key="3">
    <source>
        <dbReference type="PROSITE" id="PS50158"/>
    </source>
</evidence>
<proteinExistence type="predicted"/>
<sequence length="303" mass="34429">MFLRSQKPSEIQDLGNIGSGLPFSDRQNSTDGNSSSGQSANLGEASGSGDGSNVAENFTRINHEGKRGDERLFKMEEISALLPDFSGSTQENVNHFINIVQHTKQVFKISEEIMKLLVFKCLKGNAQVWFTSSPELMSMEFEDFLASLKMTFVLHESLFQVRKRLESRKWRENETFGQYCCEKRVLAVPLRLRESEFVEYLVEGIPDQQLKNQARMQNFSTVADVSRAFSMIKLRGPSTSTSLVCYNCKLPGHIAARCRKIRQPFEQKDQSTRRNNPWMRETRIGAVDATSESQAEQDYNGLD</sequence>
<feature type="domain" description="CCHC-type" evidence="3">
    <location>
        <begin position="245"/>
        <end position="260"/>
    </location>
</feature>
<dbReference type="Proteomes" id="UP000069940">
    <property type="component" value="Unassembled WGS sequence"/>
</dbReference>
<evidence type="ECO:0000313" key="5">
    <source>
        <dbReference type="Proteomes" id="UP000069940"/>
    </source>
</evidence>
<dbReference type="GeneID" id="134285747"/>
<evidence type="ECO:0000313" key="4">
    <source>
        <dbReference type="EnsemblMetazoa" id="AALFPA23_012588.P18098"/>
    </source>
</evidence>
<dbReference type="SMART" id="SM00343">
    <property type="entry name" value="ZnF_C2HC"/>
    <property type="match status" value="1"/>
</dbReference>
<accession>A0ABM1YVW5</accession>
<feature type="compositionally biased region" description="Polar residues" evidence="2">
    <location>
        <begin position="25"/>
        <end position="41"/>
    </location>
</feature>
<evidence type="ECO:0000256" key="2">
    <source>
        <dbReference type="SAM" id="MobiDB-lite"/>
    </source>
</evidence>
<keyword evidence="1" id="KW-0479">Metal-binding</keyword>
<feature type="region of interest" description="Disordered" evidence="2">
    <location>
        <begin position="1"/>
        <end position="56"/>
    </location>
</feature>
<dbReference type="RefSeq" id="XP_062703137.1">
    <property type="nucleotide sequence ID" value="XM_062847153.1"/>
</dbReference>
<reference evidence="5" key="1">
    <citation type="journal article" date="2015" name="Proc. Natl. Acad. Sci. U.S.A.">
        <title>Genome sequence of the Asian Tiger mosquito, Aedes albopictus, reveals insights into its biology, genetics, and evolution.</title>
        <authorList>
            <person name="Chen X.G."/>
            <person name="Jiang X."/>
            <person name="Gu J."/>
            <person name="Xu M."/>
            <person name="Wu Y."/>
            <person name="Deng Y."/>
            <person name="Zhang C."/>
            <person name="Bonizzoni M."/>
            <person name="Dermauw W."/>
            <person name="Vontas J."/>
            <person name="Armbruster P."/>
            <person name="Huang X."/>
            <person name="Yang Y."/>
            <person name="Zhang H."/>
            <person name="He W."/>
            <person name="Peng H."/>
            <person name="Liu Y."/>
            <person name="Wu K."/>
            <person name="Chen J."/>
            <person name="Lirakis M."/>
            <person name="Topalis P."/>
            <person name="Van Leeuwen T."/>
            <person name="Hall A.B."/>
            <person name="Jiang X."/>
            <person name="Thorpe C."/>
            <person name="Mueller R.L."/>
            <person name="Sun C."/>
            <person name="Waterhouse R.M."/>
            <person name="Yan G."/>
            <person name="Tu Z.J."/>
            <person name="Fang X."/>
            <person name="James A.A."/>
        </authorList>
    </citation>
    <scope>NUCLEOTIDE SEQUENCE [LARGE SCALE GENOMIC DNA]</scope>
    <source>
        <strain evidence="5">Foshan</strain>
    </source>
</reference>
<keyword evidence="5" id="KW-1185">Reference proteome</keyword>
<feature type="region of interest" description="Disordered" evidence="2">
    <location>
        <begin position="266"/>
        <end position="303"/>
    </location>
</feature>
<keyword evidence="1" id="KW-0862">Zinc</keyword>
<keyword evidence="1" id="KW-0863">Zinc-finger</keyword>
<protein>
    <recommendedName>
        <fullName evidence="3">CCHC-type domain-containing protein</fullName>
    </recommendedName>
</protein>
<dbReference type="SUPFAM" id="SSF57756">
    <property type="entry name" value="Retrovirus zinc finger-like domains"/>
    <property type="match status" value="1"/>
</dbReference>